<feature type="domain" description="EF-hand" evidence="4">
    <location>
        <begin position="344"/>
        <end position="379"/>
    </location>
</feature>
<dbReference type="InterPro" id="IPR018247">
    <property type="entry name" value="EF_Hand_1_Ca_BS"/>
</dbReference>
<dbReference type="Gene3D" id="3.80.10.10">
    <property type="entry name" value="Ribonuclease Inhibitor"/>
    <property type="match status" value="1"/>
</dbReference>
<dbReference type="InterPro" id="IPR002048">
    <property type="entry name" value="EF_hand_dom"/>
</dbReference>
<dbReference type="AlphaFoldDB" id="A0A0M0LQJ9"/>
<gene>
    <name evidence="5" type="ORF">Ctob_011960</name>
</gene>
<keyword evidence="1" id="KW-0677">Repeat</keyword>
<name>A0A0M0LQJ9_9EUKA</name>
<evidence type="ECO:0000259" key="4">
    <source>
        <dbReference type="PROSITE" id="PS50222"/>
    </source>
</evidence>
<proteinExistence type="predicted"/>
<feature type="domain" description="EF-hand" evidence="4">
    <location>
        <begin position="307"/>
        <end position="342"/>
    </location>
</feature>
<evidence type="ECO:0000256" key="2">
    <source>
        <dbReference type="ARBA" id="ARBA00022837"/>
    </source>
</evidence>
<feature type="region of interest" description="Disordered" evidence="3">
    <location>
        <begin position="107"/>
        <end position="154"/>
    </location>
</feature>
<evidence type="ECO:0000256" key="1">
    <source>
        <dbReference type="ARBA" id="ARBA00022737"/>
    </source>
</evidence>
<dbReference type="CDD" id="cd00051">
    <property type="entry name" value="EFh"/>
    <property type="match status" value="1"/>
</dbReference>
<evidence type="ECO:0000313" key="5">
    <source>
        <dbReference type="EMBL" id="KOO53319.1"/>
    </source>
</evidence>
<feature type="domain" description="EF-hand" evidence="4">
    <location>
        <begin position="264"/>
        <end position="299"/>
    </location>
</feature>
<dbReference type="InterPro" id="IPR050145">
    <property type="entry name" value="Centrin_CML-like"/>
</dbReference>
<evidence type="ECO:0000313" key="6">
    <source>
        <dbReference type="Proteomes" id="UP000037460"/>
    </source>
</evidence>
<dbReference type="Gene3D" id="1.10.238.10">
    <property type="entry name" value="EF-hand"/>
    <property type="match status" value="2"/>
</dbReference>
<protein>
    <submittedName>
        <fullName evidence="5">Calmodulin</fullName>
    </submittedName>
</protein>
<dbReference type="InterPro" id="IPR011992">
    <property type="entry name" value="EF-hand-dom_pair"/>
</dbReference>
<dbReference type="SUPFAM" id="SSF47473">
    <property type="entry name" value="EF-hand"/>
    <property type="match status" value="1"/>
</dbReference>
<feature type="compositionally biased region" description="Acidic residues" evidence="3">
    <location>
        <begin position="107"/>
        <end position="137"/>
    </location>
</feature>
<dbReference type="Pfam" id="PF13499">
    <property type="entry name" value="EF-hand_7"/>
    <property type="match status" value="2"/>
</dbReference>
<keyword evidence="2" id="KW-0106">Calcium</keyword>
<organism evidence="5 6">
    <name type="scientific">Chrysochromulina tobinii</name>
    <dbReference type="NCBI Taxonomy" id="1460289"/>
    <lineage>
        <taxon>Eukaryota</taxon>
        <taxon>Haptista</taxon>
        <taxon>Haptophyta</taxon>
        <taxon>Prymnesiophyceae</taxon>
        <taxon>Prymnesiales</taxon>
        <taxon>Chrysochromulinaceae</taxon>
        <taxon>Chrysochromulina</taxon>
    </lineage>
</organism>
<dbReference type="GO" id="GO:0043226">
    <property type="term" value="C:organelle"/>
    <property type="evidence" value="ECO:0007669"/>
    <property type="project" value="UniProtKB-ARBA"/>
</dbReference>
<dbReference type="PROSITE" id="PS50222">
    <property type="entry name" value="EF_HAND_2"/>
    <property type="match status" value="4"/>
</dbReference>
<sequence>MGLDKATVAVLEAALTDAVRASLPLLPFERPCFIGAYLLSQLEGSEPPVPESSDIKATREDLAALSRLLTQVVNSTRGMPGWPIQAVSDMLMQIPPEVAEVLLTTEAPEDAPEAPEDAPEAPEDAPEAPEDAPEPPEDASRPPPMPRRLSSTMSVTFKEEGADPLKYSMHRPGESFFKRGLSFLDARSRDGEKDSSYSGVSTPGERFTLKRRATLRMSIGSSSSPDAKVSQKDPLKMSFSDSMGKDKFDAFLAEAKAGGDKTEHIKAVATAAFEAYDKDGSGTIDKLELFNVLRELGQVPSGGNPKEKEDFLEKNFALADTNGDGVVDFDEFAEFYALTMDAIEQEQVARDAFQKYDVDGSNSLEKHELFHALLDLDLLPGMALGEKREYLEEQFAAADTNGDGIVDFGEFVAFYVAARRASLSSTGIHRRRARAAEAAKERIKRQAAYVEPWAVFGAARVGDVILVRGLWILERAGYVSKTRERRGVTVTTWHLPDNAAPAAPLPCRQEIEAEHTAAILPVDELEEIHAAFLEMVASSDGATGTIGRGAGTFQAVPVVLASYCWATDDAPDPNGRALRQIAAALAQEMPTYQAFGMRDVGVFIDWCSLYQETRQHTRTDEELERFLRAKNQMGVWFAHKHTTVYIVPDEEGTPADEGLLRVERGWPFFEEMVCRLFKDVPRNKPYKLPNGTFATAWQKIINTGVKVEDRVDDKKQLPPLSAPRFLLLMEEKTFRKEPDADPGFVARLYRKVIEDGFNGLTKLHYAHLDWHDAELCDLGATLEEVSCAHVHELDLSYNDFTASKGLEALSRAIEMGALSSLKVLNLSNCCALRYLPEGICELSELEVLIIDGCVGMSTLPKNIFKLSGLKEFRCKYCHMLGPEKLKGLPVTTKIVQH</sequence>
<dbReference type="GO" id="GO:0005509">
    <property type="term" value="F:calcium ion binding"/>
    <property type="evidence" value="ECO:0007669"/>
    <property type="project" value="InterPro"/>
</dbReference>
<keyword evidence="6" id="KW-1185">Reference proteome</keyword>
<accession>A0A0M0LQJ9</accession>
<comment type="caution">
    <text evidence="5">The sequence shown here is derived from an EMBL/GenBank/DDBJ whole genome shotgun (WGS) entry which is preliminary data.</text>
</comment>
<feature type="domain" description="EF-hand" evidence="4">
    <location>
        <begin position="386"/>
        <end position="421"/>
    </location>
</feature>
<dbReference type="Proteomes" id="UP000037460">
    <property type="component" value="Unassembled WGS sequence"/>
</dbReference>
<dbReference type="InterPro" id="IPR032675">
    <property type="entry name" value="LRR_dom_sf"/>
</dbReference>
<evidence type="ECO:0000256" key="3">
    <source>
        <dbReference type="SAM" id="MobiDB-lite"/>
    </source>
</evidence>
<dbReference type="PANTHER" id="PTHR23050">
    <property type="entry name" value="CALCIUM BINDING PROTEIN"/>
    <property type="match status" value="1"/>
</dbReference>
<dbReference type="SMART" id="SM00054">
    <property type="entry name" value="EFh"/>
    <property type="match status" value="4"/>
</dbReference>
<dbReference type="EMBL" id="JWZX01000284">
    <property type="protein sequence ID" value="KOO53319.1"/>
    <property type="molecule type" value="Genomic_DNA"/>
</dbReference>
<dbReference type="OrthoDB" id="26525at2759"/>
<dbReference type="PROSITE" id="PS00018">
    <property type="entry name" value="EF_HAND_1"/>
    <property type="match status" value="4"/>
</dbReference>
<dbReference type="FunFam" id="1.10.238.10:FF:000178">
    <property type="entry name" value="Calmodulin-2 A"/>
    <property type="match status" value="1"/>
</dbReference>
<reference evidence="6" key="1">
    <citation type="journal article" date="2015" name="PLoS Genet.">
        <title>Genome Sequence and Transcriptome Analyses of Chrysochromulina tobin: Metabolic Tools for Enhanced Algal Fitness in the Prominent Order Prymnesiales (Haptophyceae).</title>
        <authorList>
            <person name="Hovde B.T."/>
            <person name="Deodato C.R."/>
            <person name="Hunsperger H.M."/>
            <person name="Ryken S.A."/>
            <person name="Yost W."/>
            <person name="Jha R.K."/>
            <person name="Patterson J."/>
            <person name="Monnat R.J. Jr."/>
            <person name="Barlow S.B."/>
            <person name="Starkenburg S.R."/>
            <person name="Cattolico R.A."/>
        </authorList>
    </citation>
    <scope>NUCLEOTIDE SEQUENCE</scope>
    <source>
        <strain evidence="6">CCMP291</strain>
    </source>
</reference>
<dbReference type="SUPFAM" id="SSF52047">
    <property type="entry name" value="RNI-like"/>
    <property type="match status" value="1"/>
</dbReference>